<comment type="subcellular location">
    <subcellularLocation>
        <location evidence="1">Membrane</location>
    </subcellularLocation>
</comment>
<reference evidence="10" key="3">
    <citation type="submission" date="2015-06" db="UniProtKB">
        <authorList>
            <consortium name="EnsemblProtists"/>
        </authorList>
    </citation>
    <scope>IDENTIFICATION</scope>
</reference>
<evidence type="ECO:0000313" key="11">
    <source>
        <dbReference type="Proteomes" id="UP000011087"/>
    </source>
</evidence>
<dbReference type="InterPro" id="IPR001828">
    <property type="entry name" value="ANF_lig-bd_rcpt"/>
</dbReference>
<evidence type="ECO:0000256" key="3">
    <source>
        <dbReference type="ARBA" id="ARBA00022989"/>
    </source>
</evidence>
<keyword evidence="2 6" id="KW-0812">Transmembrane</keyword>
<name>L1I6N0_GUITC</name>
<evidence type="ECO:0000259" key="8">
    <source>
        <dbReference type="Pfam" id="PF01094"/>
    </source>
</evidence>
<organism evidence="9">
    <name type="scientific">Guillardia theta (strain CCMP2712)</name>
    <name type="common">Cryptophyte</name>
    <dbReference type="NCBI Taxonomy" id="905079"/>
    <lineage>
        <taxon>Eukaryota</taxon>
        <taxon>Cryptophyceae</taxon>
        <taxon>Pyrenomonadales</taxon>
        <taxon>Geminigeraceae</taxon>
        <taxon>Guillardia</taxon>
    </lineage>
</organism>
<reference evidence="11" key="2">
    <citation type="submission" date="2012-11" db="EMBL/GenBank/DDBJ databases">
        <authorList>
            <person name="Kuo A."/>
            <person name="Curtis B.A."/>
            <person name="Tanifuji G."/>
            <person name="Burki F."/>
            <person name="Gruber A."/>
            <person name="Irimia M."/>
            <person name="Maruyama S."/>
            <person name="Arias M.C."/>
            <person name="Ball S.G."/>
            <person name="Gile G.H."/>
            <person name="Hirakawa Y."/>
            <person name="Hopkins J.F."/>
            <person name="Rensing S.A."/>
            <person name="Schmutz J."/>
            <person name="Symeonidi A."/>
            <person name="Elias M."/>
            <person name="Eveleigh R.J."/>
            <person name="Herman E.K."/>
            <person name="Klute M.J."/>
            <person name="Nakayama T."/>
            <person name="Obornik M."/>
            <person name="Reyes-Prieto A."/>
            <person name="Armbrust E.V."/>
            <person name="Aves S.J."/>
            <person name="Beiko R.G."/>
            <person name="Coutinho P."/>
            <person name="Dacks J.B."/>
            <person name="Durnford D.G."/>
            <person name="Fast N.M."/>
            <person name="Green B.R."/>
            <person name="Grisdale C."/>
            <person name="Hempe F."/>
            <person name="Henrissat B."/>
            <person name="Hoppner M.P."/>
            <person name="Ishida K.-I."/>
            <person name="Kim E."/>
            <person name="Koreny L."/>
            <person name="Kroth P.G."/>
            <person name="Liu Y."/>
            <person name="Malik S.-B."/>
            <person name="Maier U.G."/>
            <person name="McRose D."/>
            <person name="Mock T."/>
            <person name="Neilson J.A."/>
            <person name="Onodera N.T."/>
            <person name="Poole A.M."/>
            <person name="Pritham E.J."/>
            <person name="Richards T.A."/>
            <person name="Rocap G."/>
            <person name="Roy S.W."/>
            <person name="Sarai C."/>
            <person name="Schaack S."/>
            <person name="Shirato S."/>
            <person name="Slamovits C.H."/>
            <person name="Spencer D.F."/>
            <person name="Suzuki S."/>
            <person name="Worden A.Z."/>
            <person name="Zauner S."/>
            <person name="Barry K."/>
            <person name="Bell C."/>
            <person name="Bharti A.K."/>
            <person name="Crow J.A."/>
            <person name="Grimwood J."/>
            <person name="Kramer R."/>
            <person name="Lindquist E."/>
            <person name="Lucas S."/>
            <person name="Salamov A."/>
            <person name="McFadden G.I."/>
            <person name="Lane C.E."/>
            <person name="Keeling P.J."/>
            <person name="Gray M.W."/>
            <person name="Grigoriev I.V."/>
            <person name="Archibald J.M."/>
        </authorList>
    </citation>
    <scope>NUCLEOTIDE SEQUENCE</scope>
    <source>
        <strain evidence="11">CCMP2712</strain>
    </source>
</reference>
<keyword evidence="4 6" id="KW-0472">Membrane</keyword>
<dbReference type="PANTHER" id="PTHR24060">
    <property type="entry name" value="METABOTROPIC GLUTAMATE RECEPTOR"/>
    <property type="match status" value="1"/>
</dbReference>
<protein>
    <recommendedName>
        <fullName evidence="8">Receptor ligand binding region domain-containing protein</fullName>
    </recommendedName>
</protein>
<accession>L1I6N0</accession>
<dbReference type="STRING" id="905079.L1I6N0"/>
<evidence type="ECO:0000256" key="4">
    <source>
        <dbReference type="ARBA" id="ARBA00023136"/>
    </source>
</evidence>
<reference evidence="9 11" key="1">
    <citation type="journal article" date="2012" name="Nature">
        <title>Algal genomes reveal evolutionary mosaicism and the fate of nucleomorphs.</title>
        <authorList>
            <consortium name="DOE Joint Genome Institute"/>
            <person name="Curtis B.A."/>
            <person name="Tanifuji G."/>
            <person name="Burki F."/>
            <person name="Gruber A."/>
            <person name="Irimia M."/>
            <person name="Maruyama S."/>
            <person name="Arias M.C."/>
            <person name="Ball S.G."/>
            <person name="Gile G.H."/>
            <person name="Hirakawa Y."/>
            <person name="Hopkins J.F."/>
            <person name="Kuo A."/>
            <person name="Rensing S.A."/>
            <person name="Schmutz J."/>
            <person name="Symeonidi A."/>
            <person name="Elias M."/>
            <person name="Eveleigh R.J."/>
            <person name="Herman E.K."/>
            <person name="Klute M.J."/>
            <person name="Nakayama T."/>
            <person name="Obornik M."/>
            <person name="Reyes-Prieto A."/>
            <person name="Armbrust E.V."/>
            <person name="Aves S.J."/>
            <person name="Beiko R.G."/>
            <person name="Coutinho P."/>
            <person name="Dacks J.B."/>
            <person name="Durnford D.G."/>
            <person name="Fast N.M."/>
            <person name="Green B.R."/>
            <person name="Grisdale C.J."/>
            <person name="Hempel F."/>
            <person name="Henrissat B."/>
            <person name="Hoppner M.P."/>
            <person name="Ishida K."/>
            <person name="Kim E."/>
            <person name="Koreny L."/>
            <person name="Kroth P.G."/>
            <person name="Liu Y."/>
            <person name="Malik S.B."/>
            <person name="Maier U.G."/>
            <person name="McRose D."/>
            <person name="Mock T."/>
            <person name="Neilson J.A."/>
            <person name="Onodera N.T."/>
            <person name="Poole A.M."/>
            <person name="Pritham E.J."/>
            <person name="Richards T.A."/>
            <person name="Rocap G."/>
            <person name="Roy S.W."/>
            <person name="Sarai C."/>
            <person name="Schaack S."/>
            <person name="Shirato S."/>
            <person name="Slamovits C.H."/>
            <person name="Spencer D.F."/>
            <person name="Suzuki S."/>
            <person name="Worden A.Z."/>
            <person name="Zauner S."/>
            <person name="Barry K."/>
            <person name="Bell C."/>
            <person name="Bharti A.K."/>
            <person name="Crow J.A."/>
            <person name="Grimwood J."/>
            <person name="Kramer R."/>
            <person name="Lindquist E."/>
            <person name="Lucas S."/>
            <person name="Salamov A."/>
            <person name="McFadden G.I."/>
            <person name="Lane C.E."/>
            <person name="Keeling P.J."/>
            <person name="Gray M.W."/>
            <person name="Grigoriev I.V."/>
            <person name="Archibald J.M."/>
        </authorList>
    </citation>
    <scope>NUCLEOTIDE SEQUENCE</scope>
    <source>
        <strain evidence="9 11">CCMP2712</strain>
    </source>
</reference>
<evidence type="ECO:0000256" key="5">
    <source>
        <dbReference type="ARBA" id="ARBA00023180"/>
    </source>
</evidence>
<sequence>MSVSLILLLVVTSLALNPPTCYGSNISIGGLFATELGGRYWENEALSAARIAVLNINGDSTILSGVKLTLNLVDTSIAESLCTISNVSTQSIAAVKENLLRSTIEQEINRSKPVAMIGPAFTNETKMVTRILDSHGVLLMGYSSDDTAFSDKSLYPLYSRVCPSVADSGKALADIAELLKIRSCQIIVENSHAYSDISQSFQAAVLGKVRIEKNYTWNFGNETELKVLVRNFSRLSMLSTNVFLFMSTGSKIAFFNEVELIQVSDEYSWLSTDFDVPLNAKHLPDSYIGISYQANTTTAAFQKLQSVWTSLPSSSYPGLEQLASNVYISAAYDAVYAVAHALDVVVRSDAEQAWNSTAMLGALSQVKFEGASGYISFNSNNDLGVTRFVINSKSGQKFFSLGVWTSTAGVQVDGQQLQSILNGKPESYINVGGIFQYWSREHAAAALVAIERINRNVTLLPQIKLFLQLQNITPVRAIPPQNYLKTFFFEAVMNNLTDPPPGSAPVMAAAGVGYSNDVEVFSPMFTQDKRLLVSHTAASPAFSNKALYPFFSRVCYSSAVEAIALADLTAYIEATSIKLITCDDSYCQGLANNFKSRVKTNSVKIADELVLATAESSFVADNNGVVLMQNFATKTCNTTVIVLCIHYYIAQEIFIAFNKLNLTSNFTWIAGEDVSTADPSLLPKGILSLRSYIPDPSPQLDAMINFWKQLDVSGYDTVMQQNFKSGLQEMINRGQQHIYIVFAYDAIYAIAHAIGYLLSQGNVILDGTQVRNALRSVRFDGASGAVSFDQNLDRLGGSYLVINYAKEGWKEIARWYSNEIHPIYLESLPYDKWLQDAVMWPGGQIHINRSICSLGASQSNSSMILVVSLLAAALAICSLMSFGLWYSLVQRRKNMTDGLPKRFRKQIEYVRHRLCLTEEDGFLLNSEKKGFFDRRKGVQTIEKRFLEACAHFSLFEDFEAKHVDALYEFLSELRDGLHKRETPSLSRFSMRRLSTGVGSDAGELHLNGVSHEEYVIHNDHCKLLHDFVLETCQKLLRPTNSFHDNDEAQQEPQGYDLTLELSSIASEDGEIASSLRSSELFTDDFERRFAFFVENVLKMNMWKEQGMDLFHKLKGIIQKLLDILAHFCHIRYMEIYSDPYGKELIARTGYLTSNYDDTRQDSPAIGAVRVSEEDLLELEFQKHKNLFHSSTSGLLMSNETNFVSQLHTRAELLDLPFKKRVYQILMQHSSIQDLPPPDFSSVVHLTCAFSDGVSSVDLFPGRIKTRERMHDKLSKYTNEAYKCSWPYCARILDPIRVSVVCEGPQYLLEVYRWFSAPDTGMPICRVKNKFDPGYLSDGYRDLTLCVVFTDDLGLRIIAEIQLHDKRIHDLKLKMHRLYKVKRADTPDVK</sequence>
<dbReference type="SUPFAM" id="SSF53822">
    <property type="entry name" value="Periplasmic binding protein-like I"/>
    <property type="match status" value="2"/>
</dbReference>
<proteinExistence type="predicted"/>
<dbReference type="Proteomes" id="UP000011087">
    <property type="component" value="Unassembled WGS sequence"/>
</dbReference>
<evidence type="ECO:0000256" key="1">
    <source>
        <dbReference type="ARBA" id="ARBA00004370"/>
    </source>
</evidence>
<feature type="signal peptide" evidence="7">
    <location>
        <begin position="1"/>
        <end position="23"/>
    </location>
</feature>
<keyword evidence="7" id="KW-0732">Signal</keyword>
<keyword evidence="11" id="KW-1185">Reference proteome</keyword>
<dbReference type="GeneID" id="17288633"/>
<evidence type="ECO:0000256" key="7">
    <source>
        <dbReference type="SAM" id="SignalP"/>
    </source>
</evidence>
<dbReference type="OrthoDB" id="5984008at2759"/>
<evidence type="ECO:0000313" key="10">
    <source>
        <dbReference type="EnsemblProtists" id="EKX31913"/>
    </source>
</evidence>
<dbReference type="GO" id="GO:0016020">
    <property type="term" value="C:membrane"/>
    <property type="evidence" value="ECO:0007669"/>
    <property type="project" value="UniProtKB-SubCell"/>
</dbReference>
<feature type="transmembrane region" description="Helical" evidence="6">
    <location>
        <begin position="863"/>
        <end position="886"/>
    </location>
</feature>
<dbReference type="InterPro" id="IPR028082">
    <property type="entry name" value="Peripla_BP_I"/>
</dbReference>
<keyword evidence="3 6" id="KW-1133">Transmembrane helix</keyword>
<evidence type="ECO:0000256" key="2">
    <source>
        <dbReference type="ARBA" id="ARBA00022692"/>
    </source>
</evidence>
<feature type="domain" description="Receptor ligand binding region" evidence="8">
    <location>
        <begin position="444"/>
        <end position="806"/>
    </location>
</feature>
<dbReference type="EMBL" id="JH993226">
    <property type="protein sequence ID" value="EKX31913.1"/>
    <property type="molecule type" value="Genomic_DNA"/>
</dbReference>
<dbReference type="InterPro" id="IPR050726">
    <property type="entry name" value="mGluR"/>
</dbReference>
<dbReference type="PaxDb" id="55529-EKX31913"/>
<gene>
    <name evidence="9" type="ORF">GUITHDRAFT_121912</name>
</gene>
<dbReference type="EnsemblProtists" id="EKX31913">
    <property type="protein sequence ID" value="EKX31913"/>
    <property type="gene ID" value="GUITHDRAFT_121912"/>
</dbReference>
<evidence type="ECO:0000256" key="6">
    <source>
        <dbReference type="SAM" id="Phobius"/>
    </source>
</evidence>
<dbReference type="RefSeq" id="XP_005818893.1">
    <property type="nucleotide sequence ID" value="XM_005818836.1"/>
</dbReference>
<evidence type="ECO:0000313" key="9">
    <source>
        <dbReference type="EMBL" id="EKX31913.1"/>
    </source>
</evidence>
<dbReference type="HOGENOM" id="CLU_257428_0_0_1"/>
<dbReference type="KEGG" id="gtt:GUITHDRAFT_121912"/>
<feature type="chain" id="PRO_5008769656" description="Receptor ligand binding region domain-containing protein" evidence="7">
    <location>
        <begin position="24"/>
        <end position="1389"/>
    </location>
</feature>
<dbReference type="Gene3D" id="3.40.50.2300">
    <property type="match status" value="4"/>
</dbReference>
<keyword evidence="5" id="KW-0325">Glycoprotein</keyword>
<feature type="domain" description="Receptor ligand binding region" evidence="8">
    <location>
        <begin position="46"/>
        <end position="386"/>
    </location>
</feature>
<dbReference type="Pfam" id="PF01094">
    <property type="entry name" value="ANF_receptor"/>
    <property type="match status" value="2"/>
</dbReference>
<dbReference type="eggNOG" id="KOG1056">
    <property type="taxonomic scope" value="Eukaryota"/>
</dbReference>